<dbReference type="InterPro" id="IPR016176">
    <property type="entry name" value="Cbl-dep_enz_cat"/>
</dbReference>
<dbReference type="PANTHER" id="PTHR48101:SF1">
    <property type="entry name" value="METHYLMALONYL-COA MUTASE, LARGE SUBUNIT"/>
    <property type="match status" value="1"/>
</dbReference>
<name>A0A2I7SF74_9FLAO</name>
<dbReference type="KEGG" id="taj:C1A40_03305"/>
<dbReference type="GO" id="GO:0031419">
    <property type="term" value="F:cobalamin binding"/>
    <property type="evidence" value="ECO:0007669"/>
    <property type="project" value="InterPro"/>
</dbReference>
<protein>
    <submittedName>
        <fullName evidence="2">Methylmalonyl-CoA mutase</fullName>
    </submittedName>
</protein>
<dbReference type="InterPro" id="IPR006099">
    <property type="entry name" value="MeMalonylCoA_mutase_a/b_cat"/>
</dbReference>
<evidence type="ECO:0000313" key="2">
    <source>
        <dbReference type="EMBL" id="AUS04556.1"/>
    </source>
</evidence>
<dbReference type="EMBL" id="CP025938">
    <property type="protein sequence ID" value="AUS04556.1"/>
    <property type="molecule type" value="Genomic_DNA"/>
</dbReference>
<dbReference type="SUPFAM" id="SSF51703">
    <property type="entry name" value="Cobalamin (vitamin B12)-dependent enzymes"/>
    <property type="match status" value="1"/>
</dbReference>
<proteinExistence type="predicted"/>
<feature type="domain" description="Methylmalonyl-CoA mutase alpha/beta chain catalytic" evidence="1">
    <location>
        <begin position="172"/>
        <end position="418"/>
    </location>
</feature>
<keyword evidence="3" id="KW-1185">Reference proteome</keyword>
<dbReference type="PANTHER" id="PTHR48101">
    <property type="entry name" value="METHYLMALONYL-COA MUTASE, MITOCHONDRIAL-RELATED"/>
    <property type="match status" value="1"/>
</dbReference>
<organism evidence="2 3">
    <name type="scientific">Pseudotamlana carrageenivorans</name>
    <dbReference type="NCBI Taxonomy" id="2069432"/>
    <lineage>
        <taxon>Bacteria</taxon>
        <taxon>Pseudomonadati</taxon>
        <taxon>Bacteroidota</taxon>
        <taxon>Flavobacteriia</taxon>
        <taxon>Flavobacteriales</taxon>
        <taxon>Flavobacteriaceae</taxon>
        <taxon>Pseudotamlana</taxon>
    </lineage>
</organism>
<dbReference type="Proteomes" id="UP000236592">
    <property type="component" value="Chromosome"/>
</dbReference>
<sequence length="453" mass="51764">MTKGLFSEFDPVSSKQWKQKIQYDLMGADYNSALIWNSNEDIAVKPFYHADDFKDFPEISNTKATAWKIAQHIFVADVEKSNLHAIDVLNRGADVITFIIPSESISVEKLIENIDTETTTILFQLQFLSESYIENLLKTCPKANIDKDIINRLAETGNWFENLQSDFQSFRKISTKTASFSVDASLYQNAGANMVQQLAYALAHAHEYLTHLDNHEVDLTNHQVTFKVAIGSNYFFEIAKLKALRLLWESLALEYGMPSTCKITATPTKRNKTIYEAYNNLLRSTTECMSAILGGADTIYNLPYDDIFKKTNEFSERIARNQLLILKHESFFNAVNNPSDGAYYVENLTNQLAEKALNLFKDIERNGGFLKQLKAGTIQRKIKESEQKEVQQFNQGDRILIGTNLHPNAENKMKDNLELYPFVKTNPRKTLIEPIIAKRLAALQEQKRLKNED</sequence>
<dbReference type="GO" id="GO:0016866">
    <property type="term" value="F:intramolecular transferase activity"/>
    <property type="evidence" value="ECO:0007669"/>
    <property type="project" value="InterPro"/>
</dbReference>
<evidence type="ECO:0000313" key="3">
    <source>
        <dbReference type="Proteomes" id="UP000236592"/>
    </source>
</evidence>
<dbReference type="CDD" id="cd03677">
    <property type="entry name" value="MM_CoA_mutase_beta"/>
    <property type="match status" value="1"/>
</dbReference>
<dbReference type="AlphaFoldDB" id="A0A2I7SF74"/>
<reference evidence="3" key="1">
    <citation type="submission" date="2018-01" db="EMBL/GenBank/DDBJ databases">
        <title>Complete genome of Tamlana sp. UJ94.</title>
        <authorList>
            <person name="Jung J."/>
            <person name="Chung D."/>
            <person name="Bae S.S."/>
            <person name="Baek K."/>
        </authorList>
    </citation>
    <scope>NUCLEOTIDE SEQUENCE [LARGE SCALE GENOMIC DNA]</scope>
    <source>
        <strain evidence="3">UJ94</strain>
    </source>
</reference>
<dbReference type="Pfam" id="PF01642">
    <property type="entry name" value="MM_CoA_mutase"/>
    <property type="match status" value="1"/>
</dbReference>
<dbReference type="OrthoDB" id="9762378at2"/>
<accession>A0A2I7SF74</accession>
<evidence type="ECO:0000259" key="1">
    <source>
        <dbReference type="Pfam" id="PF01642"/>
    </source>
</evidence>
<dbReference type="Gene3D" id="3.20.20.240">
    <property type="entry name" value="Methylmalonyl-CoA mutase"/>
    <property type="match status" value="1"/>
</dbReference>
<dbReference type="RefSeq" id="WP_102994661.1">
    <property type="nucleotide sequence ID" value="NZ_CP025938.1"/>
</dbReference>
<gene>
    <name evidence="2" type="ORF">C1A40_03305</name>
</gene>